<dbReference type="InterPro" id="IPR050075">
    <property type="entry name" value="LeuD"/>
</dbReference>
<dbReference type="EMBL" id="NEVK01000007">
    <property type="protein sequence ID" value="OZI17081.1"/>
    <property type="molecule type" value="Genomic_DNA"/>
</dbReference>
<dbReference type="Proteomes" id="UP000216947">
    <property type="component" value="Unassembled WGS sequence"/>
</dbReference>
<keyword evidence="3" id="KW-1185">Reference proteome</keyword>
<comment type="caution">
    <text evidence="2">The sequence shown here is derived from an EMBL/GenBank/DDBJ whole genome shotgun (WGS) entry which is preliminary data.</text>
</comment>
<dbReference type="PANTHER" id="PTHR43345">
    <property type="entry name" value="3-ISOPROPYLMALATE DEHYDRATASE SMALL SUBUNIT 2-RELATED-RELATED"/>
    <property type="match status" value="1"/>
</dbReference>
<organism evidence="2 3">
    <name type="scientific">Bordetella genomosp. 7</name>
    <dbReference type="NCBI Taxonomy" id="1416805"/>
    <lineage>
        <taxon>Bacteria</taxon>
        <taxon>Pseudomonadati</taxon>
        <taxon>Pseudomonadota</taxon>
        <taxon>Betaproteobacteria</taxon>
        <taxon>Burkholderiales</taxon>
        <taxon>Alcaligenaceae</taxon>
        <taxon>Bordetella</taxon>
    </lineage>
</organism>
<dbReference type="InterPro" id="IPR011827">
    <property type="entry name" value="LeuD_type2/HacB/DmdB"/>
</dbReference>
<dbReference type="Gene3D" id="3.20.19.10">
    <property type="entry name" value="Aconitase, domain 4"/>
    <property type="match status" value="1"/>
</dbReference>
<dbReference type="PANTHER" id="PTHR43345:SF2">
    <property type="entry name" value="3-ISOPROPYLMALATE DEHYDRATASE SMALL SUBUNIT 1"/>
    <property type="match status" value="1"/>
</dbReference>
<name>A0A261QWI6_9BORD</name>
<sequence length="178" mass="19138">MILSGRVWKFGDQLRSSYFVSGRYDPLGRAGKFEELAQHVLEDVDPTFVKNVRPGDLLVVGTAFGTGKHLDGPINAFKALGISAVLGKSFSAAWERDSINLGLPALAYPELYDHVETGDELEMDLRGTKAINRSRQTAIAVHPTDPGLLELLEAGGVAAYTARRLGVADRPAAASHHG</sequence>
<reference evidence="3" key="1">
    <citation type="submission" date="2017-05" db="EMBL/GenBank/DDBJ databases">
        <title>Complete and WGS of Bordetella genogroups.</title>
        <authorList>
            <person name="Spilker T."/>
            <person name="Lipuma J."/>
        </authorList>
    </citation>
    <scope>NUCLEOTIDE SEQUENCE [LARGE SCALE GENOMIC DNA]</scope>
    <source>
        <strain evidence="3">AU18089</strain>
    </source>
</reference>
<dbReference type="InterPro" id="IPR015928">
    <property type="entry name" value="Aconitase/3IPM_dehydase_swvl"/>
</dbReference>
<accession>A0A261QWI6</accession>
<dbReference type="OrthoDB" id="8717467at2"/>
<dbReference type="GO" id="GO:0016836">
    <property type="term" value="F:hydro-lyase activity"/>
    <property type="evidence" value="ECO:0007669"/>
    <property type="project" value="InterPro"/>
</dbReference>
<dbReference type="NCBIfam" id="TIGR02087">
    <property type="entry name" value="LEUD_arch"/>
    <property type="match status" value="1"/>
</dbReference>
<keyword evidence="1" id="KW-0456">Lyase</keyword>
<dbReference type="RefSeq" id="WP_094797195.1">
    <property type="nucleotide sequence ID" value="NZ_NEVI01000019.1"/>
</dbReference>
<evidence type="ECO:0000313" key="2">
    <source>
        <dbReference type="EMBL" id="OZI17081.1"/>
    </source>
</evidence>
<protein>
    <submittedName>
        <fullName evidence="2">Uncharacterized protein</fullName>
    </submittedName>
</protein>
<evidence type="ECO:0000256" key="1">
    <source>
        <dbReference type="ARBA" id="ARBA00023239"/>
    </source>
</evidence>
<gene>
    <name evidence="2" type="ORF">CAL19_14615</name>
</gene>
<dbReference type="SUPFAM" id="SSF52016">
    <property type="entry name" value="LeuD/IlvD-like"/>
    <property type="match status" value="1"/>
</dbReference>
<dbReference type="AlphaFoldDB" id="A0A261QWI6"/>
<evidence type="ECO:0000313" key="3">
    <source>
        <dbReference type="Proteomes" id="UP000216947"/>
    </source>
</evidence>
<proteinExistence type="predicted"/>